<evidence type="ECO:0000256" key="21">
    <source>
        <dbReference type="ARBA" id="ARBA00075657"/>
    </source>
</evidence>
<comment type="subcellular location">
    <subcellularLocation>
        <location evidence="3">Cytoplasm</location>
        <location evidence="3">Cytoskeleton</location>
        <location evidence="3">Spindle</location>
    </subcellularLocation>
    <subcellularLocation>
        <location evidence="4">Cytoplasm</location>
        <location evidence="4">Cytosol</location>
    </subcellularLocation>
    <subcellularLocation>
        <location evidence="2">Mitochondrion</location>
    </subcellularLocation>
    <subcellularLocation>
        <location evidence="1">Nucleus</location>
    </subcellularLocation>
</comment>
<evidence type="ECO:0000256" key="3">
    <source>
        <dbReference type="ARBA" id="ARBA00004186"/>
    </source>
</evidence>
<evidence type="ECO:0000313" key="25">
    <source>
        <dbReference type="EnsemblMetazoa" id="XP_038056591.1"/>
    </source>
</evidence>
<evidence type="ECO:0000256" key="15">
    <source>
        <dbReference type="ARBA" id="ARBA00048074"/>
    </source>
</evidence>
<evidence type="ECO:0000256" key="23">
    <source>
        <dbReference type="ARBA" id="ARBA00083956"/>
    </source>
</evidence>
<dbReference type="GO" id="GO:0005829">
    <property type="term" value="C:cytosol"/>
    <property type="evidence" value="ECO:0007669"/>
    <property type="project" value="UniProtKB-SubCell"/>
</dbReference>
<dbReference type="InterPro" id="IPR006683">
    <property type="entry name" value="Thioestr_dom"/>
</dbReference>
<evidence type="ECO:0000256" key="12">
    <source>
        <dbReference type="ARBA" id="ARBA00023242"/>
    </source>
</evidence>
<dbReference type="Proteomes" id="UP000887568">
    <property type="component" value="Unplaced"/>
</dbReference>
<dbReference type="GO" id="GO:0005739">
    <property type="term" value="C:mitochondrion"/>
    <property type="evidence" value="ECO:0007669"/>
    <property type="project" value="UniProtKB-SubCell"/>
</dbReference>
<dbReference type="AlphaFoldDB" id="A0A913ZZU3"/>
<comment type="catalytic activity">
    <reaction evidence="13">
        <text>octanoyl-CoA + H2O = octanoate + CoA + H(+)</text>
        <dbReference type="Rhea" id="RHEA:30143"/>
        <dbReference type="ChEBI" id="CHEBI:15377"/>
        <dbReference type="ChEBI" id="CHEBI:15378"/>
        <dbReference type="ChEBI" id="CHEBI:25646"/>
        <dbReference type="ChEBI" id="CHEBI:57287"/>
        <dbReference type="ChEBI" id="CHEBI:57386"/>
    </reaction>
    <physiologicalReaction direction="left-to-right" evidence="13">
        <dbReference type="Rhea" id="RHEA:30144"/>
    </physiologicalReaction>
</comment>
<keyword evidence="6" id="KW-0963">Cytoplasm</keyword>
<dbReference type="GO" id="GO:0006629">
    <property type="term" value="P:lipid metabolic process"/>
    <property type="evidence" value="ECO:0007669"/>
    <property type="project" value="UniProtKB-KW"/>
</dbReference>
<comment type="catalytic activity">
    <reaction evidence="15">
        <text>dodecanoyl-CoA + H2O = dodecanoate + CoA + H(+)</text>
        <dbReference type="Rhea" id="RHEA:30135"/>
        <dbReference type="ChEBI" id="CHEBI:15377"/>
        <dbReference type="ChEBI" id="CHEBI:15378"/>
        <dbReference type="ChEBI" id="CHEBI:18262"/>
        <dbReference type="ChEBI" id="CHEBI:57287"/>
        <dbReference type="ChEBI" id="CHEBI:57375"/>
    </reaction>
    <physiologicalReaction direction="left-to-right" evidence="15">
        <dbReference type="Rhea" id="RHEA:30136"/>
    </physiologicalReaction>
</comment>
<evidence type="ECO:0000256" key="13">
    <source>
        <dbReference type="ARBA" id="ARBA00047588"/>
    </source>
</evidence>
<evidence type="ECO:0000256" key="4">
    <source>
        <dbReference type="ARBA" id="ARBA00004514"/>
    </source>
</evidence>
<comment type="similarity">
    <text evidence="5">Belongs to the thioesterase PaaI family.</text>
</comment>
<evidence type="ECO:0000256" key="11">
    <source>
        <dbReference type="ARBA" id="ARBA00023212"/>
    </source>
</evidence>
<evidence type="ECO:0000259" key="24">
    <source>
        <dbReference type="Pfam" id="PF03061"/>
    </source>
</evidence>
<keyword evidence="10" id="KW-0496">Mitochondrion</keyword>
<comment type="function">
    <text evidence="18">Catalyzes the hydrolysis of acyl-CoAs into free fatty acids and coenzyme A (CoASH), regulating their respective intracellular levels. Has acyl-CoA thioesterase activity towards medium (C12) and long-chain (C18) fatty acyl-CoA substrates. Can also hydrolyze 3-hydroxyphenylacetyl-CoA and 3,4-dihydroxyphenylacetyl-CoA (in vitro). May play a role in controlling adaptive thermogenesis.</text>
</comment>
<dbReference type="CDD" id="cd03443">
    <property type="entry name" value="PaaI_thioesterase"/>
    <property type="match status" value="1"/>
</dbReference>
<evidence type="ECO:0000256" key="6">
    <source>
        <dbReference type="ARBA" id="ARBA00022490"/>
    </source>
</evidence>
<dbReference type="InterPro" id="IPR003736">
    <property type="entry name" value="PAAI_dom"/>
</dbReference>
<keyword evidence="8" id="KW-0007">Acetylation</keyword>
<dbReference type="GO" id="GO:0005634">
    <property type="term" value="C:nucleus"/>
    <property type="evidence" value="ECO:0007669"/>
    <property type="project" value="UniProtKB-SubCell"/>
</dbReference>
<feature type="domain" description="Thioesterase" evidence="24">
    <location>
        <begin position="54"/>
        <end position="129"/>
    </location>
</feature>
<keyword evidence="26" id="KW-1185">Reference proteome</keyword>
<sequence>MAASSSAAIFKQVWKILTQGKNFDRIFQKVNLVSVSPGRCRCELTVEEEHANGQGTLHGGFTMSLVDYMTTLSILTGTDGRLGVSVQFNMSFMQAAKIGEKVAMEAELIKAGKSLAFTKADVFNAKGDIIAQGQQTMFIGSNKKVQDFVDLKSLLKES</sequence>
<evidence type="ECO:0000256" key="9">
    <source>
        <dbReference type="ARBA" id="ARBA00023098"/>
    </source>
</evidence>
<keyword evidence="11" id="KW-0206">Cytoskeleton</keyword>
<keyword evidence="12" id="KW-0539">Nucleus</keyword>
<evidence type="ECO:0000256" key="1">
    <source>
        <dbReference type="ARBA" id="ARBA00004123"/>
    </source>
</evidence>
<evidence type="ECO:0000256" key="14">
    <source>
        <dbReference type="ARBA" id="ARBA00047969"/>
    </source>
</evidence>
<keyword evidence="9" id="KW-0443">Lipid metabolism</keyword>
<evidence type="ECO:0000256" key="22">
    <source>
        <dbReference type="ARBA" id="ARBA00081533"/>
    </source>
</evidence>
<name>A0A913ZZU3_PATMI</name>
<dbReference type="GO" id="GO:0005819">
    <property type="term" value="C:spindle"/>
    <property type="evidence" value="ECO:0007669"/>
    <property type="project" value="UniProtKB-SubCell"/>
</dbReference>
<dbReference type="FunFam" id="3.10.129.10:FF:000021">
    <property type="entry name" value="Acyl-coenzyme A thioesterase 13"/>
    <property type="match status" value="1"/>
</dbReference>
<dbReference type="GeneID" id="119728431"/>
<dbReference type="EnsemblMetazoa" id="XM_038200663.1">
    <property type="protein sequence ID" value="XP_038056591.1"/>
    <property type="gene ID" value="LOC119728431"/>
</dbReference>
<dbReference type="OMA" id="WDAQRAN"/>
<dbReference type="Gene3D" id="3.10.129.10">
    <property type="entry name" value="Hotdog Thioesterase"/>
    <property type="match status" value="1"/>
</dbReference>
<dbReference type="PANTHER" id="PTHR21660:SF1">
    <property type="entry name" value="ACYL-COENZYME A THIOESTERASE 13"/>
    <property type="match status" value="1"/>
</dbReference>
<dbReference type="InterPro" id="IPR039298">
    <property type="entry name" value="ACOT13"/>
</dbReference>
<organism evidence="25 26">
    <name type="scientific">Patiria miniata</name>
    <name type="common">Bat star</name>
    <name type="synonym">Asterina miniata</name>
    <dbReference type="NCBI Taxonomy" id="46514"/>
    <lineage>
        <taxon>Eukaryota</taxon>
        <taxon>Metazoa</taxon>
        <taxon>Echinodermata</taxon>
        <taxon>Eleutherozoa</taxon>
        <taxon>Asterozoa</taxon>
        <taxon>Asteroidea</taxon>
        <taxon>Valvatacea</taxon>
        <taxon>Valvatida</taxon>
        <taxon>Asterinidae</taxon>
        <taxon>Patiria</taxon>
    </lineage>
</organism>
<evidence type="ECO:0000256" key="8">
    <source>
        <dbReference type="ARBA" id="ARBA00022990"/>
    </source>
</evidence>
<comment type="catalytic activity">
    <reaction evidence="14">
        <text>decanoyl-CoA + H2O = decanoate + CoA + H(+)</text>
        <dbReference type="Rhea" id="RHEA:40059"/>
        <dbReference type="ChEBI" id="CHEBI:15377"/>
        <dbReference type="ChEBI" id="CHEBI:15378"/>
        <dbReference type="ChEBI" id="CHEBI:27689"/>
        <dbReference type="ChEBI" id="CHEBI:57287"/>
        <dbReference type="ChEBI" id="CHEBI:61430"/>
    </reaction>
    <physiologicalReaction direction="left-to-right" evidence="14">
        <dbReference type="Rhea" id="RHEA:40060"/>
    </physiologicalReaction>
</comment>
<evidence type="ECO:0000256" key="18">
    <source>
        <dbReference type="ARBA" id="ARBA00058205"/>
    </source>
</evidence>
<evidence type="ECO:0000256" key="10">
    <source>
        <dbReference type="ARBA" id="ARBA00023128"/>
    </source>
</evidence>
<dbReference type="InterPro" id="IPR029069">
    <property type="entry name" value="HotDog_dom_sf"/>
</dbReference>
<comment type="catalytic activity">
    <reaction evidence="17">
        <text>a fatty acyl-CoA + H2O = a fatty acid + CoA + H(+)</text>
        <dbReference type="Rhea" id="RHEA:16781"/>
        <dbReference type="ChEBI" id="CHEBI:15377"/>
        <dbReference type="ChEBI" id="CHEBI:15378"/>
        <dbReference type="ChEBI" id="CHEBI:28868"/>
        <dbReference type="ChEBI" id="CHEBI:57287"/>
        <dbReference type="ChEBI" id="CHEBI:77636"/>
    </reaction>
    <physiologicalReaction direction="left-to-right" evidence="17">
        <dbReference type="Rhea" id="RHEA:16782"/>
    </physiologicalReaction>
</comment>
<reference evidence="25" key="1">
    <citation type="submission" date="2022-11" db="UniProtKB">
        <authorList>
            <consortium name="EnsemblMetazoa"/>
        </authorList>
    </citation>
    <scope>IDENTIFICATION</scope>
</reference>
<evidence type="ECO:0000256" key="16">
    <source>
        <dbReference type="ARBA" id="ARBA00050199"/>
    </source>
</evidence>
<evidence type="ECO:0000313" key="26">
    <source>
        <dbReference type="Proteomes" id="UP000887568"/>
    </source>
</evidence>
<protein>
    <recommendedName>
        <fullName evidence="20">Acyl-coenzyme A thioesterase 13</fullName>
    </recommendedName>
    <alternativeName>
        <fullName evidence="22">Hotdog-fold thioesterase superfamily member 2</fullName>
    </alternativeName>
    <alternativeName>
        <fullName evidence="21">Palmitoyl-CoA hydrolase</fullName>
    </alternativeName>
    <alternativeName>
        <fullName evidence="23">Thioesterase superfamily member 2</fullName>
    </alternativeName>
</protein>
<comment type="subunit">
    <text evidence="19">Homotetramer. Interacts with PCTP.</text>
</comment>
<evidence type="ECO:0000256" key="2">
    <source>
        <dbReference type="ARBA" id="ARBA00004173"/>
    </source>
</evidence>
<dbReference type="SUPFAM" id="SSF54637">
    <property type="entry name" value="Thioesterase/thiol ester dehydrase-isomerase"/>
    <property type="match status" value="1"/>
</dbReference>
<proteinExistence type="inferred from homology"/>
<accession>A0A913ZZU3</accession>
<dbReference type="GO" id="GO:0047617">
    <property type="term" value="F:fatty acyl-CoA hydrolase activity"/>
    <property type="evidence" value="ECO:0007669"/>
    <property type="project" value="InterPro"/>
</dbReference>
<dbReference type="NCBIfam" id="TIGR00369">
    <property type="entry name" value="unchar_dom_1"/>
    <property type="match status" value="1"/>
</dbReference>
<dbReference type="OrthoDB" id="46529at2759"/>
<dbReference type="RefSeq" id="XP_038056591.1">
    <property type="nucleotide sequence ID" value="XM_038200663.1"/>
</dbReference>
<dbReference type="Pfam" id="PF03061">
    <property type="entry name" value="4HBT"/>
    <property type="match status" value="1"/>
</dbReference>
<keyword evidence="7" id="KW-0378">Hydrolase</keyword>
<evidence type="ECO:0000256" key="5">
    <source>
        <dbReference type="ARBA" id="ARBA00008324"/>
    </source>
</evidence>
<evidence type="ECO:0000256" key="17">
    <source>
        <dbReference type="ARBA" id="ARBA00052976"/>
    </source>
</evidence>
<evidence type="ECO:0000256" key="20">
    <source>
        <dbReference type="ARBA" id="ARBA00067273"/>
    </source>
</evidence>
<comment type="catalytic activity">
    <reaction evidence="16">
        <text>hexanoyl-CoA + H2O = hexanoate + CoA + H(+)</text>
        <dbReference type="Rhea" id="RHEA:40115"/>
        <dbReference type="ChEBI" id="CHEBI:15377"/>
        <dbReference type="ChEBI" id="CHEBI:15378"/>
        <dbReference type="ChEBI" id="CHEBI:17120"/>
        <dbReference type="ChEBI" id="CHEBI:57287"/>
        <dbReference type="ChEBI" id="CHEBI:62620"/>
    </reaction>
    <physiologicalReaction direction="left-to-right" evidence="16">
        <dbReference type="Rhea" id="RHEA:40116"/>
    </physiologicalReaction>
</comment>
<dbReference type="PANTHER" id="PTHR21660">
    <property type="entry name" value="THIOESTERASE SUPERFAMILY MEMBER-RELATED"/>
    <property type="match status" value="1"/>
</dbReference>
<evidence type="ECO:0000256" key="7">
    <source>
        <dbReference type="ARBA" id="ARBA00022801"/>
    </source>
</evidence>
<evidence type="ECO:0000256" key="19">
    <source>
        <dbReference type="ARBA" id="ARBA00064709"/>
    </source>
</evidence>